<dbReference type="InterPro" id="IPR002109">
    <property type="entry name" value="Glutaredoxin"/>
</dbReference>
<dbReference type="InterPro" id="IPR036249">
    <property type="entry name" value="Thioredoxin-like_sf"/>
</dbReference>
<dbReference type="PROSITE" id="PS51354">
    <property type="entry name" value="GLUTAREDOXIN_2"/>
    <property type="match status" value="1"/>
</dbReference>
<evidence type="ECO:0000259" key="3">
    <source>
        <dbReference type="Pfam" id="PF00462"/>
    </source>
</evidence>
<sequence>MLRSWKVALFALLIGVAFAAWSAARGNGGSAVVQLATFVVLAFLFSPLVFPRSVRAAEAAARGKPVVYWRPGCQYCLRLRLALIGVAGRASWVNIWTDPEAAAAVRAVANGNETVPTVVVDGESRVNPGPGWVRERLRTGPVGE</sequence>
<dbReference type="Pfam" id="PF00462">
    <property type="entry name" value="Glutaredoxin"/>
    <property type="match status" value="1"/>
</dbReference>
<feature type="domain" description="Glutaredoxin" evidence="3">
    <location>
        <begin position="66"/>
        <end position="123"/>
    </location>
</feature>
<evidence type="ECO:0000313" key="5">
    <source>
        <dbReference type="Proteomes" id="UP000291144"/>
    </source>
</evidence>
<protein>
    <recommendedName>
        <fullName evidence="3">Glutaredoxin domain-containing protein</fullName>
    </recommendedName>
</protein>
<dbReference type="RefSeq" id="WP_131359582.1">
    <property type="nucleotide sequence ID" value="NZ_SJKB01000007.1"/>
</dbReference>
<dbReference type="SUPFAM" id="SSF52833">
    <property type="entry name" value="Thioredoxin-like"/>
    <property type="match status" value="1"/>
</dbReference>
<keyword evidence="5" id="KW-1185">Reference proteome</keyword>
<name>A0A4R0KFX7_9ACTN</name>
<dbReference type="Proteomes" id="UP000291144">
    <property type="component" value="Unassembled WGS sequence"/>
</dbReference>
<feature type="signal peptide" evidence="2">
    <location>
        <begin position="1"/>
        <end position="19"/>
    </location>
</feature>
<keyword evidence="1" id="KW-0472">Membrane</keyword>
<dbReference type="OrthoDB" id="8991911at2"/>
<keyword evidence="2" id="KW-0732">Signal</keyword>
<proteinExistence type="predicted"/>
<reference evidence="4 5" key="1">
    <citation type="submission" date="2019-02" db="EMBL/GenBank/DDBJ databases">
        <title>Kribbella capetownensis sp. nov. and Kribbella speibonae sp. nov., isolated from soil.</title>
        <authorList>
            <person name="Curtis S.M."/>
            <person name="Norton I."/>
            <person name="Everest G.J."/>
            <person name="Meyers P.R."/>
        </authorList>
    </citation>
    <scope>NUCLEOTIDE SEQUENCE [LARGE SCALE GENOMIC DNA]</scope>
    <source>
        <strain evidence="4 5">NRRL B-24813</strain>
    </source>
</reference>
<accession>A0A4R0KFX7</accession>
<evidence type="ECO:0000256" key="2">
    <source>
        <dbReference type="SAM" id="SignalP"/>
    </source>
</evidence>
<keyword evidence="1" id="KW-0812">Transmembrane</keyword>
<feature type="chain" id="PRO_5020873796" description="Glutaredoxin domain-containing protein" evidence="2">
    <location>
        <begin position="20"/>
        <end position="144"/>
    </location>
</feature>
<organism evidence="4 5">
    <name type="scientific">Kribbella pittospori</name>
    <dbReference type="NCBI Taxonomy" id="722689"/>
    <lineage>
        <taxon>Bacteria</taxon>
        <taxon>Bacillati</taxon>
        <taxon>Actinomycetota</taxon>
        <taxon>Actinomycetes</taxon>
        <taxon>Propionibacteriales</taxon>
        <taxon>Kribbellaceae</taxon>
        <taxon>Kribbella</taxon>
    </lineage>
</organism>
<keyword evidence="1" id="KW-1133">Transmembrane helix</keyword>
<dbReference type="EMBL" id="SJKB01000007">
    <property type="protein sequence ID" value="TCC59351.1"/>
    <property type="molecule type" value="Genomic_DNA"/>
</dbReference>
<evidence type="ECO:0000256" key="1">
    <source>
        <dbReference type="SAM" id="Phobius"/>
    </source>
</evidence>
<feature type="transmembrane region" description="Helical" evidence="1">
    <location>
        <begin position="32"/>
        <end position="50"/>
    </location>
</feature>
<dbReference type="AlphaFoldDB" id="A0A4R0KFX7"/>
<dbReference type="Gene3D" id="3.40.30.10">
    <property type="entry name" value="Glutaredoxin"/>
    <property type="match status" value="1"/>
</dbReference>
<gene>
    <name evidence="4" type="ORF">E0H73_22085</name>
</gene>
<comment type="caution">
    <text evidence="4">The sequence shown here is derived from an EMBL/GenBank/DDBJ whole genome shotgun (WGS) entry which is preliminary data.</text>
</comment>
<evidence type="ECO:0000313" key="4">
    <source>
        <dbReference type="EMBL" id="TCC59351.1"/>
    </source>
</evidence>